<reference evidence="2 3" key="1">
    <citation type="submission" date="2022-04" db="EMBL/GenBank/DDBJ databases">
        <title>The arsenic-methylating capacity of Chitinophaga filiformis YT5 during chitin decomposition.</title>
        <authorList>
            <person name="Chen G."/>
            <person name="Liang Y."/>
        </authorList>
    </citation>
    <scope>NUCLEOTIDE SEQUENCE [LARGE SCALE GENOMIC DNA]</scope>
    <source>
        <strain evidence="2 3">YT5</strain>
    </source>
</reference>
<keyword evidence="1" id="KW-0472">Membrane</keyword>
<dbReference type="RefSeq" id="WP_247811142.1">
    <property type="nucleotide sequence ID" value="NZ_CP095855.1"/>
</dbReference>
<organism evidence="2 3">
    <name type="scientific">Chitinophaga filiformis</name>
    <name type="common">Myxococcus filiformis</name>
    <name type="synonym">Flexibacter filiformis</name>
    <dbReference type="NCBI Taxonomy" id="104663"/>
    <lineage>
        <taxon>Bacteria</taxon>
        <taxon>Pseudomonadati</taxon>
        <taxon>Bacteroidota</taxon>
        <taxon>Chitinophagia</taxon>
        <taxon>Chitinophagales</taxon>
        <taxon>Chitinophagaceae</taxon>
        <taxon>Chitinophaga</taxon>
    </lineage>
</organism>
<keyword evidence="1" id="KW-1133">Transmembrane helix</keyword>
<keyword evidence="3" id="KW-1185">Reference proteome</keyword>
<evidence type="ECO:0000313" key="2">
    <source>
        <dbReference type="EMBL" id="UPK68775.1"/>
    </source>
</evidence>
<accession>A0ABY4HZE3</accession>
<feature type="transmembrane region" description="Helical" evidence="1">
    <location>
        <begin position="47"/>
        <end position="64"/>
    </location>
</feature>
<evidence type="ECO:0000313" key="3">
    <source>
        <dbReference type="Proteomes" id="UP000830198"/>
    </source>
</evidence>
<proteinExistence type="predicted"/>
<sequence length="66" mass="7735">MYFDGLEKELAKRSSSRPLFFKTPSNSNIKMTRLKQLIMQKSSYREIVWALLVIALILFAASRLKR</sequence>
<dbReference type="Proteomes" id="UP000830198">
    <property type="component" value="Chromosome"/>
</dbReference>
<gene>
    <name evidence="2" type="ORF">MYF79_27830</name>
</gene>
<name>A0ABY4HZE3_CHIFI</name>
<protein>
    <submittedName>
        <fullName evidence="2">Uncharacterized protein</fullName>
    </submittedName>
</protein>
<dbReference type="EMBL" id="CP095855">
    <property type="protein sequence ID" value="UPK68775.1"/>
    <property type="molecule type" value="Genomic_DNA"/>
</dbReference>
<keyword evidence="1" id="KW-0812">Transmembrane</keyword>
<evidence type="ECO:0000256" key="1">
    <source>
        <dbReference type="SAM" id="Phobius"/>
    </source>
</evidence>